<accession>A0AA35VW54</accession>
<organism evidence="1 2">
    <name type="scientific">Lactuca saligna</name>
    <name type="common">Willowleaf lettuce</name>
    <dbReference type="NCBI Taxonomy" id="75948"/>
    <lineage>
        <taxon>Eukaryota</taxon>
        <taxon>Viridiplantae</taxon>
        <taxon>Streptophyta</taxon>
        <taxon>Embryophyta</taxon>
        <taxon>Tracheophyta</taxon>
        <taxon>Spermatophyta</taxon>
        <taxon>Magnoliopsida</taxon>
        <taxon>eudicotyledons</taxon>
        <taxon>Gunneridae</taxon>
        <taxon>Pentapetalae</taxon>
        <taxon>asterids</taxon>
        <taxon>campanulids</taxon>
        <taxon>Asterales</taxon>
        <taxon>Asteraceae</taxon>
        <taxon>Cichorioideae</taxon>
        <taxon>Cichorieae</taxon>
        <taxon>Lactucinae</taxon>
        <taxon>Lactuca</taxon>
    </lineage>
</organism>
<reference evidence="1" key="1">
    <citation type="submission" date="2023-04" db="EMBL/GenBank/DDBJ databases">
        <authorList>
            <person name="Vijverberg K."/>
            <person name="Xiong W."/>
            <person name="Schranz E."/>
        </authorList>
    </citation>
    <scope>NUCLEOTIDE SEQUENCE</scope>
</reference>
<proteinExistence type="predicted"/>
<keyword evidence="2" id="KW-1185">Reference proteome</keyword>
<dbReference type="AlphaFoldDB" id="A0AA35VW54"/>
<evidence type="ECO:0000313" key="1">
    <source>
        <dbReference type="EMBL" id="CAI9271087.1"/>
    </source>
</evidence>
<gene>
    <name evidence="1" type="ORF">LSALG_LOCUS11368</name>
</gene>
<name>A0AA35VW54_LACSI</name>
<dbReference type="EMBL" id="OX465078">
    <property type="protein sequence ID" value="CAI9271087.1"/>
    <property type="molecule type" value="Genomic_DNA"/>
</dbReference>
<protein>
    <submittedName>
        <fullName evidence="1">Uncharacterized protein</fullName>
    </submittedName>
</protein>
<evidence type="ECO:0000313" key="2">
    <source>
        <dbReference type="Proteomes" id="UP001177003"/>
    </source>
</evidence>
<dbReference type="Proteomes" id="UP001177003">
    <property type="component" value="Chromosome 2"/>
</dbReference>
<sequence>MDAKAVTVPMGHMDAHHDLVAIDLDAKEAWWMRSLGIFSFPIMGRRATCSRASITAPNENEFVDRGILTYDEVCSFDDEDTSFLRTGRAFPFEVVFRSFEASI</sequence>